<protein>
    <submittedName>
        <fullName evidence="2">Uncharacterized protein</fullName>
    </submittedName>
</protein>
<dbReference type="OrthoDB" id="4980202at2"/>
<keyword evidence="1" id="KW-1133">Transmembrane helix</keyword>
<name>A0A0B2A2D8_9MICO</name>
<keyword evidence="3" id="KW-1185">Reference proteome</keyword>
<sequence length="105" mass="10936">MSDHIAIDHDLMLTQASQVERVAADIAVARDATRSTNMGGGAFGVLCGFLVTPATVVATIAGSAIGSAEGMVRRSASELRGVSNDMTRFETDLLQSIAQLESPLD</sequence>
<evidence type="ECO:0000313" key="3">
    <source>
        <dbReference type="Proteomes" id="UP000031030"/>
    </source>
</evidence>
<proteinExistence type="predicted"/>
<dbReference type="RefSeq" id="WP_039400123.1">
    <property type="nucleotide sequence ID" value="NZ_JTDK01000011.1"/>
</dbReference>
<keyword evidence="1" id="KW-0812">Transmembrane</keyword>
<dbReference type="AlphaFoldDB" id="A0A0B2A2D8"/>
<comment type="caution">
    <text evidence="2">The sequence shown here is derived from an EMBL/GenBank/DDBJ whole genome shotgun (WGS) entry which is preliminary data.</text>
</comment>
<dbReference type="STRING" id="1348253.LK09_13145"/>
<reference evidence="2 3" key="1">
    <citation type="submission" date="2014-11" db="EMBL/GenBank/DDBJ databases">
        <title>Genome sequence of Microbacterium mangrovi MUSC 115(T).</title>
        <authorList>
            <person name="Lee L.-H."/>
        </authorList>
    </citation>
    <scope>NUCLEOTIDE SEQUENCE [LARGE SCALE GENOMIC DNA]</scope>
    <source>
        <strain evidence="2 3">MUSC 115</strain>
    </source>
</reference>
<evidence type="ECO:0000313" key="2">
    <source>
        <dbReference type="EMBL" id="KHK97196.1"/>
    </source>
</evidence>
<feature type="transmembrane region" description="Helical" evidence="1">
    <location>
        <begin position="42"/>
        <end position="65"/>
    </location>
</feature>
<accession>A0A0B2A2D8</accession>
<dbReference type="Proteomes" id="UP000031030">
    <property type="component" value="Unassembled WGS sequence"/>
</dbReference>
<gene>
    <name evidence="2" type="ORF">LK09_13145</name>
</gene>
<keyword evidence="1" id="KW-0472">Membrane</keyword>
<evidence type="ECO:0000256" key="1">
    <source>
        <dbReference type="SAM" id="Phobius"/>
    </source>
</evidence>
<organism evidence="2 3">
    <name type="scientific">Microbacterium mangrovi</name>
    <dbReference type="NCBI Taxonomy" id="1348253"/>
    <lineage>
        <taxon>Bacteria</taxon>
        <taxon>Bacillati</taxon>
        <taxon>Actinomycetota</taxon>
        <taxon>Actinomycetes</taxon>
        <taxon>Micrococcales</taxon>
        <taxon>Microbacteriaceae</taxon>
        <taxon>Microbacterium</taxon>
    </lineage>
</organism>
<dbReference type="EMBL" id="JTDK01000011">
    <property type="protein sequence ID" value="KHK97196.1"/>
    <property type="molecule type" value="Genomic_DNA"/>
</dbReference>